<evidence type="ECO:0000256" key="12">
    <source>
        <dbReference type="ARBA" id="ARBA00045085"/>
    </source>
</evidence>
<evidence type="ECO:0000313" key="19">
    <source>
        <dbReference type="EMBL" id="OMJ15852.1"/>
    </source>
</evidence>
<dbReference type="InterPro" id="IPR036300">
    <property type="entry name" value="MIR_dom_sf"/>
</dbReference>
<feature type="domain" description="ArnT-like N-terminal" evidence="16">
    <location>
        <begin position="66"/>
        <end position="306"/>
    </location>
</feature>
<dbReference type="Proteomes" id="UP000187283">
    <property type="component" value="Unassembled WGS sequence"/>
</dbReference>
<comment type="pathway">
    <text evidence="2 14">Protein modification; protein glycosylation.</text>
</comment>
<feature type="transmembrane region" description="Helical" evidence="14">
    <location>
        <begin position="225"/>
        <end position="258"/>
    </location>
</feature>
<evidence type="ECO:0000256" key="3">
    <source>
        <dbReference type="ARBA" id="ARBA00007222"/>
    </source>
</evidence>
<keyword evidence="7 14" id="KW-0812">Transmembrane</keyword>
<dbReference type="Pfam" id="PF02366">
    <property type="entry name" value="PMT"/>
    <property type="match status" value="1"/>
</dbReference>
<evidence type="ECO:0000256" key="15">
    <source>
        <dbReference type="SAM" id="MobiDB-lite"/>
    </source>
</evidence>
<evidence type="ECO:0000313" key="20">
    <source>
        <dbReference type="Proteomes" id="UP000187283"/>
    </source>
</evidence>
<dbReference type="InterPro" id="IPR032421">
    <property type="entry name" value="PMT_4TMC"/>
</dbReference>
<feature type="transmembrane region" description="Helical" evidence="14">
    <location>
        <begin position="144"/>
        <end position="163"/>
    </location>
</feature>
<keyword evidence="8" id="KW-0677">Repeat</keyword>
<feature type="domain" description="MIR" evidence="17">
    <location>
        <begin position="366"/>
        <end position="514"/>
    </location>
</feature>
<keyword evidence="10 14" id="KW-1133">Transmembrane helix</keyword>
<feature type="transmembrane region" description="Helical" evidence="14">
    <location>
        <begin position="910"/>
        <end position="932"/>
    </location>
</feature>
<dbReference type="STRING" id="133412.A0A1R1XMK0"/>
<dbReference type="GO" id="GO:0005789">
    <property type="term" value="C:endoplasmic reticulum membrane"/>
    <property type="evidence" value="ECO:0007669"/>
    <property type="project" value="UniProtKB-SubCell"/>
</dbReference>
<evidence type="ECO:0000256" key="14">
    <source>
        <dbReference type="RuleBase" id="RU367007"/>
    </source>
</evidence>
<dbReference type="Pfam" id="PF16192">
    <property type="entry name" value="PMT_4TMC"/>
    <property type="match status" value="2"/>
</dbReference>
<dbReference type="Gene3D" id="2.80.10.50">
    <property type="match status" value="1"/>
</dbReference>
<evidence type="ECO:0000259" key="18">
    <source>
        <dbReference type="Pfam" id="PF16192"/>
    </source>
</evidence>
<evidence type="ECO:0000256" key="13">
    <source>
        <dbReference type="ARBA" id="ARBA00045102"/>
    </source>
</evidence>
<reference evidence="19 20" key="1">
    <citation type="submission" date="2017-01" db="EMBL/GenBank/DDBJ databases">
        <authorList>
            <person name="Mah S.A."/>
            <person name="Swanson W.J."/>
            <person name="Moy G.W."/>
            <person name="Vacquier V.D."/>
        </authorList>
    </citation>
    <scope>NUCLEOTIDE SEQUENCE [LARGE SCALE GENOMIC DNA]</scope>
    <source>
        <strain evidence="19 20">GSMNP</strain>
    </source>
</reference>
<feature type="compositionally biased region" description="Polar residues" evidence="15">
    <location>
        <begin position="10"/>
        <end position="19"/>
    </location>
</feature>
<dbReference type="InterPro" id="IPR003342">
    <property type="entry name" value="ArnT-like_N"/>
</dbReference>
<feature type="transmembrane region" description="Helical" evidence="14">
    <location>
        <begin position="200"/>
        <end position="218"/>
    </location>
</feature>
<gene>
    <name evidence="19" type="ORF">AYI70_g6987</name>
</gene>
<protein>
    <recommendedName>
        <fullName evidence="4 14">Dolichyl-phosphate-mannose--protein mannosyltransferase</fullName>
        <ecNumber evidence="4 14">2.4.1.109</ecNumber>
    </recommendedName>
</protein>
<feature type="domain" description="Protein O-mannosyl-transferase C-terminal four TM" evidence="18">
    <location>
        <begin position="585"/>
        <end position="676"/>
    </location>
</feature>
<feature type="transmembrane region" description="Helical" evidence="14">
    <location>
        <begin position="635"/>
        <end position="658"/>
    </location>
</feature>
<feature type="transmembrane region" description="Helical" evidence="14">
    <location>
        <begin position="55"/>
        <end position="77"/>
    </location>
</feature>
<evidence type="ECO:0000256" key="1">
    <source>
        <dbReference type="ARBA" id="ARBA00004477"/>
    </source>
</evidence>
<accession>A0A1R1XMK0</accession>
<comment type="caution">
    <text evidence="19">The sequence shown here is derived from an EMBL/GenBank/DDBJ whole genome shotgun (WGS) entry which is preliminary data.</text>
</comment>
<proteinExistence type="inferred from homology"/>
<evidence type="ECO:0000259" key="17">
    <source>
        <dbReference type="Pfam" id="PF02815"/>
    </source>
</evidence>
<dbReference type="Pfam" id="PF02815">
    <property type="entry name" value="MIR"/>
    <property type="match status" value="1"/>
</dbReference>
<evidence type="ECO:0000259" key="16">
    <source>
        <dbReference type="Pfam" id="PF02366"/>
    </source>
</evidence>
<feature type="region of interest" description="Disordered" evidence="15">
    <location>
        <begin position="1"/>
        <end position="23"/>
    </location>
</feature>
<sequence>MFASKMRQRVINSKVQSPTKEYHDSCIETDVDEKLSRSRPRPTSSKPLSSKIKDLLQNIDFLLFTFLFLLSAFTRLYQIGKLGKVTWDESHFGKFGAFYINHTYYHDVHPPLAKMLIGLAEHIAGHNGTFGFKGNYPPYVNYSLMRIQVAFYSMLIVPFSYIICKNLGMSRKASFLGALFVAFENALCVISRFILLDSYLLLFTCMVLLSFTGFRVSGKPFSRKWWLWLILTGVSLGLVVSTKYVGLFSIGMVGLFTISELFNELSKPDFTYKNLFNHFIARAIGLIFVPLVIYLISFHFHFTLLYKTGTGAIRMPIDFQLGLSGNELDLQASEVAYGSNITLAGYNSDPEMLMINANKGIYPKNNLHQRITLFRNRNANNHFIVLPPLTDNITKVDNYVHDGGLIRLKSSIFNKTIHYIQHNTNTLESKELALTNPQALLKDSKYRPPSKETADDVFKIIYSNTDSKLNKLAIKPGRTHFCLYHVNRKCILVAKSEVIGNWGRNQHRLICDENIKCGVPKTKWIVYGHKNKELDKFVTKDAKDTLSLQKHLKGKYWVATSVFRLLNIRYVKWLLKYTLLVTRMNIKSNNNLIPDRNKYNKIESEPLDWPFLTSPMRMNGWGAKDTKYYLIGNPIVWWSSTLVCLFTPLIAILLYIVYKRNSKNSTTSKTSLLKTNPHFVMLNSLWNFGVDTCASSTARKTSSYTSNIGSFRTNKNKVTLIYSNGDEMISSLKKEHPDEQNYSQTNYITPQFSNDPSFIHPGSSTFKNIQAQALTNIDTTQFDEENIPQAKKQFFDSPATHPQSSYHSDTLSPMREIETLTSPEIKAIDNNGIQSFSKASRLRKRIDKISKLKGINILIVGYFIHYLPFLFMGRVMYLHHYLPSLYFAVLALAYFIDYYSRRYLSKRMQIVNFVFWVAIATFAFILFSPLTFGYNKDIKLLKYRLWKSTWNIYEDVHKM</sequence>
<organism evidence="19 20">
    <name type="scientific">Smittium culicis</name>
    <dbReference type="NCBI Taxonomy" id="133412"/>
    <lineage>
        <taxon>Eukaryota</taxon>
        <taxon>Fungi</taxon>
        <taxon>Fungi incertae sedis</taxon>
        <taxon>Zoopagomycota</taxon>
        <taxon>Kickxellomycotina</taxon>
        <taxon>Harpellomycetes</taxon>
        <taxon>Harpellales</taxon>
        <taxon>Legeriomycetaceae</taxon>
        <taxon>Smittium</taxon>
    </lineage>
</organism>
<name>A0A1R1XMK0_9FUNG</name>
<evidence type="ECO:0000256" key="6">
    <source>
        <dbReference type="ARBA" id="ARBA00022679"/>
    </source>
</evidence>
<keyword evidence="9 14" id="KW-0256">Endoplasmic reticulum</keyword>
<dbReference type="SUPFAM" id="SSF82109">
    <property type="entry name" value="MIR domain"/>
    <property type="match status" value="1"/>
</dbReference>
<feature type="transmembrane region" description="Helical" evidence="14">
    <location>
        <begin position="278"/>
        <end position="306"/>
    </location>
</feature>
<evidence type="ECO:0000256" key="2">
    <source>
        <dbReference type="ARBA" id="ARBA00004922"/>
    </source>
</evidence>
<comment type="similarity">
    <text evidence="3 14">Belongs to the glycosyltransferase 39 family.</text>
</comment>
<dbReference type="OrthoDB" id="292747at2759"/>
<evidence type="ECO:0000256" key="7">
    <source>
        <dbReference type="ARBA" id="ARBA00022692"/>
    </source>
</evidence>
<evidence type="ECO:0000256" key="10">
    <source>
        <dbReference type="ARBA" id="ARBA00022989"/>
    </source>
</evidence>
<evidence type="ECO:0000256" key="8">
    <source>
        <dbReference type="ARBA" id="ARBA00022737"/>
    </source>
</evidence>
<dbReference type="EC" id="2.4.1.109" evidence="4 14"/>
<dbReference type="UniPathway" id="UPA00378"/>
<comment type="function">
    <text evidence="14">Transfers mannose from Dol-P-mannose to Ser or Thr residues on proteins.</text>
</comment>
<dbReference type="AlphaFoldDB" id="A0A1R1XMK0"/>
<evidence type="ECO:0000256" key="4">
    <source>
        <dbReference type="ARBA" id="ARBA00012839"/>
    </source>
</evidence>
<comment type="subcellular location">
    <subcellularLocation>
        <location evidence="1 14">Endoplasmic reticulum membrane</location>
        <topology evidence="1 14">Multi-pass membrane protein</topology>
    </subcellularLocation>
</comment>
<dbReference type="PANTHER" id="PTHR10050">
    <property type="entry name" value="DOLICHYL-PHOSPHATE-MANNOSE--PROTEIN MANNOSYLTRANSFERASE"/>
    <property type="match status" value="1"/>
</dbReference>
<keyword evidence="20" id="KW-1185">Reference proteome</keyword>
<keyword evidence="6 14" id="KW-0808">Transferase</keyword>
<evidence type="ECO:0000256" key="11">
    <source>
        <dbReference type="ARBA" id="ARBA00023136"/>
    </source>
</evidence>
<dbReference type="PANTHER" id="PTHR10050:SF46">
    <property type="entry name" value="PROTEIN O-MANNOSYL-TRANSFERASE 2"/>
    <property type="match status" value="1"/>
</dbReference>
<evidence type="ECO:0000256" key="5">
    <source>
        <dbReference type="ARBA" id="ARBA00022676"/>
    </source>
</evidence>
<evidence type="ECO:0000256" key="9">
    <source>
        <dbReference type="ARBA" id="ARBA00022824"/>
    </source>
</evidence>
<feature type="transmembrane region" description="Helical" evidence="14">
    <location>
        <begin position="175"/>
        <end position="194"/>
    </location>
</feature>
<feature type="transmembrane region" description="Helical" evidence="14">
    <location>
        <begin position="878"/>
        <end position="898"/>
    </location>
</feature>
<keyword evidence="5 14" id="KW-0328">Glycosyltransferase</keyword>
<comment type="catalytic activity">
    <reaction evidence="13 14">
        <text>a di-trans,poly-cis-dolichyl beta-D-mannosyl phosphate + L-seryl-[protein] = 3-O-(alpha-D-mannosyl)-L-seryl-[protein] + a di-trans,poly-cis-dolichyl phosphate + H(+)</text>
        <dbReference type="Rhea" id="RHEA:17377"/>
        <dbReference type="Rhea" id="RHEA-COMP:9863"/>
        <dbReference type="Rhea" id="RHEA-COMP:13546"/>
        <dbReference type="Rhea" id="RHEA-COMP:19498"/>
        <dbReference type="Rhea" id="RHEA-COMP:19501"/>
        <dbReference type="ChEBI" id="CHEBI:15378"/>
        <dbReference type="ChEBI" id="CHEBI:29999"/>
        <dbReference type="ChEBI" id="CHEBI:57683"/>
        <dbReference type="ChEBI" id="CHEBI:58211"/>
        <dbReference type="ChEBI" id="CHEBI:137321"/>
        <dbReference type="EC" id="2.4.1.109"/>
    </reaction>
</comment>
<dbReference type="EMBL" id="LSSN01002534">
    <property type="protein sequence ID" value="OMJ15852.1"/>
    <property type="molecule type" value="Genomic_DNA"/>
</dbReference>
<keyword evidence="11 14" id="KW-0472">Membrane</keyword>
<feature type="transmembrane region" description="Helical" evidence="14">
    <location>
        <begin position="854"/>
        <end position="872"/>
    </location>
</feature>
<dbReference type="InterPro" id="IPR027005">
    <property type="entry name" value="PMT-like"/>
</dbReference>
<feature type="domain" description="Protein O-mannosyl-transferase C-terminal four TM" evidence="18">
    <location>
        <begin position="852"/>
        <end position="950"/>
    </location>
</feature>
<dbReference type="GO" id="GO:0004169">
    <property type="term" value="F:dolichyl-phosphate-mannose-protein mannosyltransferase activity"/>
    <property type="evidence" value="ECO:0007669"/>
    <property type="project" value="UniProtKB-UniRule"/>
</dbReference>
<dbReference type="InterPro" id="IPR016093">
    <property type="entry name" value="MIR_motif"/>
</dbReference>
<comment type="catalytic activity">
    <reaction evidence="12 14">
        <text>a di-trans,poly-cis-dolichyl beta-D-mannosyl phosphate + L-threonyl-[protein] = 3-O-(alpha-D-mannosyl)-L-threonyl-[protein] + a di-trans,poly-cis-dolichyl phosphate + H(+)</text>
        <dbReference type="Rhea" id="RHEA:53396"/>
        <dbReference type="Rhea" id="RHEA-COMP:11060"/>
        <dbReference type="Rhea" id="RHEA-COMP:13547"/>
        <dbReference type="Rhea" id="RHEA-COMP:19498"/>
        <dbReference type="Rhea" id="RHEA-COMP:19501"/>
        <dbReference type="ChEBI" id="CHEBI:15378"/>
        <dbReference type="ChEBI" id="CHEBI:30013"/>
        <dbReference type="ChEBI" id="CHEBI:57683"/>
        <dbReference type="ChEBI" id="CHEBI:58211"/>
        <dbReference type="ChEBI" id="CHEBI:137323"/>
        <dbReference type="EC" id="2.4.1.109"/>
    </reaction>
</comment>